<dbReference type="PANTHER" id="PTHR43751:SF6">
    <property type="entry name" value="N-ACETYLGALACTOSAMINE-6-O-SULFATASE"/>
    <property type="match status" value="1"/>
</dbReference>
<feature type="chain" id="PRO_5004788334" evidence="3">
    <location>
        <begin position="20"/>
        <end position="509"/>
    </location>
</feature>
<protein>
    <submittedName>
        <fullName evidence="5">Arylsulfatase</fullName>
    </submittedName>
</protein>
<dbReference type="InterPro" id="IPR000917">
    <property type="entry name" value="Sulfatase_N"/>
</dbReference>
<evidence type="ECO:0000313" key="6">
    <source>
        <dbReference type="Proteomes" id="UP000003586"/>
    </source>
</evidence>
<evidence type="ECO:0000256" key="1">
    <source>
        <dbReference type="ARBA" id="ARBA00008779"/>
    </source>
</evidence>
<evidence type="ECO:0000256" key="2">
    <source>
        <dbReference type="ARBA" id="ARBA00022801"/>
    </source>
</evidence>
<dbReference type="InterPro" id="IPR052701">
    <property type="entry name" value="GAG_Ulvan_Degrading_Sulfatases"/>
</dbReference>
<dbReference type="eggNOG" id="COG3119">
    <property type="taxonomic scope" value="Bacteria"/>
</dbReference>
<dbReference type="GO" id="GO:0016787">
    <property type="term" value="F:hydrolase activity"/>
    <property type="evidence" value="ECO:0007669"/>
    <property type="project" value="UniProtKB-KW"/>
</dbReference>
<dbReference type="InterPro" id="IPR024607">
    <property type="entry name" value="Sulfatase_CS"/>
</dbReference>
<keyword evidence="6" id="KW-1185">Reference proteome</keyword>
<dbReference type="Gene3D" id="3.30.1120.10">
    <property type="match status" value="1"/>
</dbReference>
<dbReference type="Pfam" id="PF00884">
    <property type="entry name" value="Sulfatase"/>
    <property type="match status" value="1"/>
</dbReference>
<dbReference type="EMBL" id="CP007035">
    <property type="protein sequence ID" value="AHF15012.1"/>
    <property type="molecule type" value="Genomic_DNA"/>
</dbReference>
<dbReference type="PANTHER" id="PTHR43751">
    <property type="entry name" value="SULFATASE"/>
    <property type="match status" value="1"/>
</dbReference>
<evidence type="ECO:0000259" key="4">
    <source>
        <dbReference type="Pfam" id="PF00884"/>
    </source>
</evidence>
<evidence type="ECO:0000256" key="3">
    <source>
        <dbReference type="SAM" id="SignalP"/>
    </source>
</evidence>
<dbReference type="Proteomes" id="UP000003586">
    <property type="component" value="Chromosome"/>
</dbReference>
<evidence type="ECO:0000313" key="5">
    <source>
        <dbReference type="EMBL" id="AHF15012.1"/>
    </source>
</evidence>
<dbReference type="AlphaFoldDB" id="W0EW40"/>
<feature type="domain" description="Sulfatase N-terminal" evidence="4">
    <location>
        <begin position="25"/>
        <end position="402"/>
    </location>
</feature>
<dbReference type="Gene3D" id="3.40.720.10">
    <property type="entry name" value="Alkaline Phosphatase, subunit A"/>
    <property type="match status" value="1"/>
</dbReference>
<proteinExistence type="inferred from homology"/>
<dbReference type="RefSeq" id="WP_008584972.1">
    <property type="nucleotide sequence ID" value="NZ_CP007035.1"/>
</dbReference>
<dbReference type="OrthoDB" id="9764377at2"/>
<reference evidence="5 6" key="1">
    <citation type="submission" date="2013-12" db="EMBL/GenBank/DDBJ databases">
        <authorList>
            <consortium name="DOE Joint Genome Institute"/>
            <person name="Eisen J."/>
            <person name="Huntemann M."/>
            <person name="Han J."/>
            <person name="Chen A."/>
            <person name="Kyrpides N."/>
            <person name="Mavromatis K."/>
            <person name="Markowitz V."/>
            <person name="Palaniappan K."/>
            <person name="Ivanova N."/>
            <person name="Schaumberg A."/>
            <person name="Pati A."/>
            <person name="Liolios K."/>
            <person name="Nordberg H.P."/>
            <person name="Cantor M.N."/>
            <person name="Hua S.X."/>
            <person name="Woyke T."/>
        </authorList>
    </citation>
    <scope>NUCLEOTIDE SEQUENCE [LARGE SCALE GENOMIC DNA]</scope>
    <source>
        <strain evidence="6">DSM 19437</strain>
    </source>
</reference>
<dbReference type="SUPFAM" id="SSF53649">
    <property type="entry name" value="Alkaline phosphatase-like"/>
    <property type="match status" value="1"/>
</dbReference>
<gene>
    <name evidence="5" type="ORF">NIASO_07285</name>
</gene>
<comment type="similarity">
    <text evidence="1">Belongs to the sulfatase family.</text>
</comment>
<sequence>MRKFITCSTLLLCTYCLFAQKTDRPNVLILYTDDLGYGDLSCNGATAIATPNIDRLAQNGISFSNAHATASTCTPSRYSILSGRYAWRKKGTNILPGDANLVIPTDITTLPKVFQQAGYQTGVVGKWHLGLGARSPIDWNKKVTPGPAEIGFDYSFIFPATADRVPTIFMENQRTLGLEAGDPIAVNYQKPYPGELTGKEHPELLKMPNDPNQGHDGHINNGIGRIGFMKGGKRSEWTDEELGYVFNNKALAFIDNSLKEQKPFFLYYAIHNIHVPRMPGTEFKGKSKLGYRGDAILELDHTVSVIMKGLKERGLLKNTIVIFSSDNGPVLNDGYLDQSAETAQQLNYKPGGIYRGGKYSAFEAGTRVPFIVQWPQQVAAGKKSAALVSQIDLMASFAALLHIKLPAAEFTDSRNYLSTLLGTSAKNRDYIIEQPGNQQALAIVKDGWKYITPSNGPALMRGVNIESGYSKEEQLYHLTDDPGEQTNVAAKYPQQVSALKALLQKTMAE</sequence>
<name>W0EW40_9BACT</name>
<dbReference type="KEGG" id="nso:NIASO_07285"/>
<organism evidence="5 6">
    <name type="scientific">Niabella soli DSM 19437</name>
    <dbReference type="NCBI Taxonomy" id="929713"/>
    <lineage>
        <taxon>Bacteria</taxon>
        <taxon>Pseudomonadati</taxon>
        <taxon>Bacteroidota</taxon>
        <taxon>Chitinophagia</taxon>
        <taxon>Chitinophagales</taxon>
        <taxon>Chitinophagaceae</taxon>
        <taxon>Niabella</taxon>
    </lineage>
</organism>
<keyword evidence="3" id="KW-0732">Signal</keyword>
<dbReference type="PROSITE" id="PS00149">
    <property type="entry name" value="SULFATASE_2"/>
    <property type="match status" value="1"/>
</dbReference>
<dbReference type="CDD" id="cd16143">
    <property type="entry name" value="ARS_like"/>
    <property type="match status" value="1"/>
</dbReference>
<feature type="signal peptide" evidence="3">
    <location>
        <begin position="1"/>
        <end position="19"/>
    </location>
</feature>
<accession>W0EW40</accession>
<dbReference type="InterPro" id="IPR017850">
    <property type="entry name" value="Alkaline_phosphatase_core_sf"/>
</dbReference>
<dbReference type="STRING" id="929713.NIASO_07285"/>
<dbReference type="HOGENOM" id="CLU_006332_10_3_10"/>
<keyword evidence="2" id="KW-0378">Hydrolase</keyword>